<evidence type="ECO:0000313" key="3">
    <source>
        <dbReference type="Proteomes" id="UP000265520"/>
    </source>
</evidence>
<feature type="compositionally biased region" description="Polar residues" evidence="1">
    <location>
        <begin position="1"/>
        <end position="16"/>
    </location>
</feature>
<keyword evidence="3" id="KW-1185">Reference proteome</keyword>
<dbReference type="AlphaFoldDB" id="A0A392TAK1"/>
<organism evidence="2 3">
    <name type="scientific">Trifolium medium</name>
    <dbReference type="NCBI Taxonomy" id="97028"/>
    <lineage>
        <taxon>Eukaryota</taxon>
        <taxon>Viridiplantae</taxon>
        <taxon>Streptophyta</taxon>
        <taxon>Embryophyta</taxon>
        <taxon>Tracheophyta</taxon>
        <taxon>Spermatophyta</taxon>
        <taxon>Magnoliopsida</taxon>
        <taxon>eudicotyledons</taxon>
        <taxon>Gunneridae</taxon>
        <taxon>Pentapetalae</taxon>
        <taxon>rosids</taxon>
        <taxon>fabids</taxon>
        <taxon>Fabales</taxon>
        <taxon>Fabaceae</taxon>
        <taxon>Papilionoideae</taxon>
        <taxon>50 kb inversion clade</taxon>
        <taxon>NPAAA clade</taxon>
        <taxon>Hologalegina</taxon>
        <taxon>IRL clade</taxon>
        <taxon>Trifolieae</taxon>
        <taxon>Trifolium</taxon>
    </lineage>
</organism>
<sequence>MANNPQQTENNGNASWPSFGLPANYTPPEADNSSQPQPIPVTIPITNGGIGSQGVLTGPDGSASHATEDVQLGCPMSNQATAA</sequence>
<name>A0A392TAK1_9FABA</name>
<feature type="region of interest" description="Disordered" evidence="1">
    <location>
        <begin position="1"/>
        <end position="83"/>
    </location>
</feature>
<accession>A0A392TAK1</accession>
<dbReference type="Proteomes" id="UP000265520">
    <property type="component" value="Unassembled WGS sequence"/>
</dbReference>
<comment type="caution">
    <text evidence="2">The sequence shown here is derived from an EMBL/GenBank/DDBJ whole genome shotgun (WGS) entry which is preliminary data.</text>
</comment>
<evidence type="ECO:0000313" key="2">
    <source>
        <dbReference type="EMBL" id="MCI58129.1"/>
    </source>
</evidence>
<dbReference type="EMBL" id="LXQA010540912">
    <property type="protein sequence ID" value="MCI58129.1"/>
    <property type="molecule type" value="Genomic_DNA"/>
</dbReference>
<proteinExistence type="predicted"/>
<protein>
    <submittedName>
        <fullName evidence="2">Uncharacterized protein</fullName>
    </submittedName>
</protein>
<feature type="non-terminal residue" evidence="2">
    <location>
        <position position="83"/>
    </location>
</feature>
<evidence type="ECO:0000256" key="1">
    <source>
        <dbReference type="SAM" id="MobiDB-lite"/>
    </source>
</evidence>
<reference evidence="2 3" key="1">
    <citation type="journal article" date="2018" name="Front. Plant Sci.">
        <title>Red Clover (Trifolium pratense) and Zigzag Clover (T. medium) - A Picture of Genomic Similarities and Differences.</title>
        <authorList>
            <person name="Dluhosova J."/>
            <person name="Istvanek J."/>
            <person name="Nedelnik J."/>
            <person name="Repkova J."/>
        </authorList>
    </citation>
    <scope>NUCLEOTIDE SEQUENCE [LARGE SCALE GENOMIC DNA]</scope>
    <source>
        <strain evidence="3">cv. 10/8</strain>
        <tissue evidence="2">Leaf</tissue>
    </source>
</reference>